<dbReference type="AlphaFoldDB" id="A0A8T5GEP5"/>
<proteinExistence type="predicted"/>
<reference evidence="1" key="1">
    <citation type="journal article" date="2021" name="ISME J.">
        <title>Mercury methylation by metabolically versatile and cosmopolitan marine bacteria.</title>
        <authorList>
            <person name="Lin H."/>
            <person name="Ascher D.B."/>
            <person name="Myung Y."/>
            <person name="Lamborg C.H."/>
            <person name="Hallam S.J."/>
            <person name="Gionfriddo C.M."/>
            <person name="Holt K.E."/>
            <person name="Moreau J.W."/>
        </authorList>
    </citation>
    <scope>NUCLEOTIDE SEQUENCE</scope>
    <source>
        <strain evidence="1">SI075_bin30</strain>
    </source>
</reference>
<accession>A0A8T5GEP5</accession>
<protein>
    <submittedName>
        <fullName evidence="1">Four helix bundle protein</fullName>
    </submittedName>
</protein>
<evidence type="ECO:0000313" key="2">
    <source>
        <dbReference type="Proteomes" id="UP000722459"/>
    </source>
</evidence>
<dbReference type="EMBL" id="JABJNZ010000037">
    <property type="protein sequence ID" value="MBT4870445.1"/>
    <property type="molecule type" value="Genomic_DNA"/>
</dbReference>
<gene>
    <name evidence="1" type="ORF">HON47_02640</name>
</gene>
<dbReference type="InterPro" id="IPR012657">
    <property type="entry name" value="23S_rRNA-intervening_sequence"/>
</dbReference>
<dbReference type="NCBIfam" id="TIGR02436">
    <property type="entry name" value="four helix bundle protein"/>
    <property type="match status" value="1"/>
</dbReference>
<organism evidence="1 2">
    <name type="scientific">Candidatus Iainarchaeum sp</name>
    <dbReference type="NCBI Taxonomy" id="3101447"/>
    <lineage>
        <taxon>Archaea</taxon>
        <taxon>Candidatus Iainarchaeota</taxon>
        <taxon>Candidatus Iainarchaeia</taxon>
        <taxon>Candidatus Iainarchaeales</taxon>
        <taxon>Candidatus Iainarchaeaceae</taxon>
        <taxon>Candidatus Iainarchaeum</taxon>
    </lineage>
</organism>
<dbReference type="SUPFAM" id="SSF158446">
    <property type="entry name" value="IVS-encoded protein-like"/>
    <property type="match status" value="1"/>
</dbReference>
<dbReference type="PANTHER" id="PTHR38471">
    <property type="entry name" value="FOUR HELIX BUNDLE PROTEIN"/>
    <property type="match status" value="1"/>
</dbReference>
<dbReference type="CDD" id="cd16377">
    <property type="entry name" value="23S_rRNA_IVP_like"/>
    <property type="match status" value="1"/>
</dbReference>
<name>A0A8T5GEP5_9ARCH</name>
<dbReference type="InterPro" id="IPR036583">
    <property type="entry name" value="23S_rRNA_IVS_sf"/>
</dbReference>
<sequence>MQDFKKLKVWQESRELVKEIYKITEKFPMNEQYGITSQMRRAVTSISANIAEGCGKATQKEFRRFLVIANGSNKEVENFLIISNDLGYVNGVQLGEISQRYEKIGKMLTSLIKKLR</sequence>
<dbReference type="Pfam" id="PF05635">
    <property type="entry name" value="23S_rRNA_IVP"/>
    <property type="match status" value="1"/>
</dbReference>
<dbReference type="PANTHER" id="PTHR38471:SF2">
    <property type="entry name" value="FOUR HELIX BUNDLE PROTEIN"/>
    <property type="match status" value="1"/>
</dbReference>
<dbReference type="Proteomes" id="UP000722459">
    <property type="component" value="Unassembled WGS sequence"/>
</dbReference>
<comment type="caution">
    <text evidence="1">The sequence shown here is derived from an EMBL/GenBank/DDBJ whole genome shotgun (WGS) entry which is preliminary data.</text>
</comment>
<evidence type="ECO:0000313" key="1">
    <source>
        <dbReference type="EMBL" id="MBT4870445.1"/>
    </source>
</evidence>
<dbReference type="Gene3D" id="1.20.1440.60">
    <property type="entry name" value="23S rRNA-intervening sequence"/>
    <property type="match status" value="1"/>
</dbReference>